<keyword evidence="14" id="KW-1185">Reference proteome</keyword>
<dbReference type="Gene3D" id="3.40.640.10">
    <property type="entry name" value="Type I PLP-dependent aspartate aminotransferase-like (Major domain)"/>
    <property type="match status" value="1"/>
</dbReference>
<comment type="similarity">
    <text evidence="3 11">Belongs to the class-II pyridoxal-phosphate-dependent aminotransferase family. Histidinol-phosphate aminotransferase subfamily.</text>
</comment>
<dbReference type="GO" id="GO:0000105">
    <property type="term" value="P:L-histidine biosynthetic process"/>
    <property type="evidence" value="ECO:0007669"/>
    <property type="project" value="UniProtKB-UniRule"/>
</dbReference>
<evidence type="ECO:0000313" key="14">
    <source>
        <dbReference type="Proteomes" id="UP000323671"/>
    </source>
</evidence>
<evidence type="ECO:0000256" key="1">
    <source>
        <dbReference type="ARBA" id="ARBA00001933"/>
    </source>
</evidence>
<dbReference type="KEGG" id="otr:OTERR_24330"/>
<dbReference type="Proteomes" id="UP000323671">
    <property type="component" value="Chromosome"/>
</dbReference>
<evidence type="ECO:0000259" key="12">
    <source>
        <dbReference type="Pfam" id="PF00155"/>
    </source>
</evidence>
<dbReference type="HAMAP" id="MF_01023">
    <property type="entry name" value="HisC_aminotrans_2"/>
    <property type="match status" value="1"/>
</dbReference>
<dbReference type="RefSeq" id="WP_149425953.1">
    <property type="nucleotide sequence ID" value="NZ_CP022579.1"/>
</dbReference>
<name>A0A5C1EBE9_9RHOO</name>
<evidence type="ECO:0000256" key="2">
    <source>
        <dbReference type="ARBA" id="ARBA00005011"/>
    </source>
</evidence>
<feature type="domain" description="Aminotransferase class I/classII large" evidence="12">
    <location>
        <begin position="28"/>
        <end position="363"/>
    </location>
</feature>
<dbReference type="AlphaFoldDB" id="A0A5C1EBE9"/>
<dbReference type="EC" id="2.6.1.9" evidence="11"/>
<dbReference type="NCBIfam" id="TIGR01141">
    <property type="entry name" value="hisC"/>
    <property type="match status" value="1"/>
</dbReference>
<evidence type="ECO:0000256" key="10">
    <source>
        <dbReference type="ARBA" id="ARBA00047481"/>
    </source>
</evidence>
<evidence type="ECO:0000256" key="6">
    <source>
        <dbReference type="ARBA" id="ARBA00022605"/>
    </source>
</evidence>
<dbReference type="UniPathway" id="UPA00031">
    <property type="reaction ID" value="UER00012"/>
</dbReference>
<keyword evidence="5 11" id="KW-0032">Aminotransferase</keyword>
<evidence type="ECO:0000256" key="5">
    <source>
        <dbReference type="ARBA" id="ARBA00022576"/>
    </source>
</evidence>
<dbReference type="PANTHER" id="PTHR42885:SF2">
    <property type="entry name" value="HISTIDINOL-PHOSPHATE AMINOTRANSFERASE"/>
    <property type="match status" value="1"/>
</dbReference>
<proteinExistence type="inferred from homology"/>
<evidence type="ECO:0000256" key="11">
    <source>
        <dbReference type="HAMAP-Rule" id="MF_01023"/>
    </source>
</evidence>
<protein>
    <recommendedName>
        <fullName evidence="11">Histidinol-phosphate aminotransferase</fullName>
        <ecNumber evidence="11">2.6.1.9</ecNumber>
    </recommendedName>
    <alternativeName>
        <fullName evidence="11">Imidazole acetol-phosphate transaminase</fullName>
    </alternativeName>
</protein>
<dbReference type="Gene3D" id="3.90.1150.10">
    <property type="entry name" value="Aspartate Aminotransferase, domain 1"/>
    <property type="match status" value="1"/>
</dbReference>
<evidence type="ECO:0000256" key="4">
    <source>
        <dbReference type="ARBA" id="ARBA00011738"/>
    </source>
</evidence>
<reference evidence="13 14" key="1">
    <citation type="submission" date="2017-07" db="EMBL/GenBank/DDBJ databases">
        <title>Complete genome sequence of Oryzomicrobium terrae TPP412.</title>
        <authorList>
            <person name="Chiu L.-W."/>
            <person name="Lo K.-J."/>
            <person name="Tsai Y.-M."/>
            <person name="Lin S.-S."/>
            <person name="Kuo C.-H."/>
            <person name="Liu C.-T."/>
        </authorList>
    </citation>
    <scope>NUCLEOTIDE SEQUENCE [LARGE SCALE GENOMIC DNA]</scope>
    <source>
        <strain evidence="13 14">TPP412</strain>
    </source>
</reference>
<dbReference type="InterPro" id="IPR015421">
    <property type="entry name" value="PyrdxlP-dep_Trfase_major"/>
</dbReference>
<dbReference type="SUPFAM" id="SSF53383">
    <property type="entry name" value="PLP-dependent transferases"/>
    <property type="match status" value="1"/>
</dbReference>
<comment type="subunit">
    <text evidence="4 11">Homodimer.</text>
</comment>
<dbReference type="EMBL" id="CP022579">
    <property type="protein sequence ID" value="QEL65909.1"/>
    <property type="molecule type" value="Genomic_DNA"/>
</dbReference>
<evidence type="ECO:0000256" key="9">
    <source>
        <dbReference type="ARBA" id="ARBA00023102"/>
    </source>
</evidence>
<dbReference type="InterPro" id="IPR015422">
    <property type="entry name" value="PyrdxlP-dep_Trfase_small"/>
</dbReference>
<keyword evidence="7 11" id="KW-0808">Transferase</keyword>
<organism evidence="13 14">
    <name type="scientific">Oryzomicrobium terrae</name>
    <dbReference type="NCBI Taxonomy" id="1735038"/>
    <lineage>
        <taxon>Bacteria</taxon>
        <taxon>Pseudomonadati</taxon>
        <taxon>Pseudomonadota</taxon>
        <taxon>Betaproteobacteria</taxon>
        <taxon>Rhodocyclales</taxon>
        <taxon>Rhodocyclaceae</taxon>
        <taxon>Oryzomicrobium</taxon>
    </lineage>
</organism>
<dbReference type="InterPro" id="IPR015424">
    <property type="entry name" value="PyrdxlP-dep_Trfase"/>
</dbReference>
<dbReference type="GO" id="GO:0030170">
    <property type="term" value="F:pyridoxal phosphate binding"/>
    <property type="evidence" value="ECO:0007669"/>
    <property type="project" value="InterPro"/>
</dbReference>
<dbReference type="InterPro" id="IPR004839">
    <property type="entry name" value="Aminotransferase_I/II_large"/>
</dbReference>
<dbReference type="PROSITE" id="PS00599">
    <property type="entry name" value="AA_TRANSFER_CLASS_2"/>
    <property type="match status" value="1"/>
</dbReference>
<dbReference type="Pfam" id="PF00155">
    <property type="entry name" value="Aminotran_1_2"/>
    <property type="match status" value="1"/>
</dbReference>
<keyword evidence="8 11" id="KW-0663">Pyridoxal phosphate</keyword>
<comment type="catalytic activity">
    <reaction evidence="10 11">
        <text>L-histidinol phosphate + 2-oxoglutarate = 3-(imidazol-4-yl)-2-oxopropyl phosphate + L-glutamate</text>
        <dbReference type="Rhea" id="RHEA:23744"/>
        <dbReference type="ChEBI" id="CHEBI:16810"/>
        <dbReference type="ChEBI" id="CHEBI:29985"/>
        <dbReference type="ChEBI" id="CHEBI:57766"/>
        <dbReference type="ChEBI" id="CHEBI:57980"/>
        <dbReference type="EC" id="2.6.1.9"/>
    </reaction>
</comment>
<feature type="modified residue" description="N6-(pyridoxal phosphate)lysine" evidence="11">
    <location>
        <position position="226"/>
    </location>
</feature>
<evidence type="ECO:0000313" key="13">
    <source>
        <dbReference type="EMBL" id="QEL65909.1"/>
    </source>
</evidence>
<dbReference type="GO" id="GO:0004400">
    <property type="term" value="F:histidinol-phosphate transaminase activity"/>
    <property type="evidence" value="ECO:0007669"/>
    <property type="project" value="UniProtKB-UniRule"/>
</dbReference>
<dbReference type="InterPro" id="IPR005861">
    <property type="entry name" value="HisP_aminotrans"/>
</dbReference>
<comment type="cofactor">
    <cofactor evidence="1 11">
        <name>pyridoxal 5'-phosphate</name>
        <dbReference type="ChEBI" id="CHEBI:597326"/>
    </cofactor>
</comment>
<evidence type="ECO:0000256" key="8">
    <source>
        <dbReference type="ARBA" id="ARBA00022898"/>
    </source>
</evidence>
<gene>
    <name evidence="11 13" type="primary">hisC</name>
    <name evidence="13" type="ORF">OTERR_24330</name>
</gene>
<comment type="pathway">
    <text evidence="2 11">Amino-acid biosynthesis; L-histidine biosynthesis; L-histidine from 5-phospho-alpha-D-ribose 1-diphosphate: step 7/9.</text>
</comment>
<keyword evidence="6 11" id="KW-0028">Amino-acid biosynthesis</keyword>
<sequence>MSQTSRFWSAVTRSLTPYVPGEQPKLANLVKLNTNENPYPPSPKALAAIGGENGADAARLRLYPDPNADALKSAVARHFAAHGIAANQVFVGNGSDEVLAHAFLALLKHDRPIRFPDITYSFYPVYCGLYGIEFEKVPLDAEFALDPAPYLAPNCGGIIFPNPNAPTGRLLPLEAVERLAAGQPDCVVVVDEAYIDFSGDSIATIPTAIALVNRHPNLLVVQTLSKSRSLAGLRVGFAVGHPDLIEALERVKNSFNSYPLDRLAIAGAVAAMDDNTHFDATRKAVMASRDTLSRDLSALGFAVVPSAANFVFARHPGHDAGELAQQLRERSIIVRHFKAPRIDQYLRITIGTDTECRTLIQALADILG</sequence>
<evidence type="ECO:0000256" key="7">
    <source>
        <dbReference type="ARBA" id="ARBA00022679"/>
    </source>
</evidence>
<accession>A0A5C1EBE9</accession>
<keyword evidence="9 11" id="KW-0368">Histidine biosynthesis</keyword>
<dbReference type="InterPro" id="IPR001917">
    <property type="entry name" value="Aminotrans_II_pyridoxalP_BS"/>
</dbReference>
<dbReference type="PANTHER" id="PTHR42885">
    <property type="entry name" value="HISTIDINOL-PHOSPHATE AMINOTRANSFERASE-RELATED"/>
    <property type="match status" value="1"/>
</dbReference>
<dbReference type="CDD" id="cd00609">
    <property type="entry name" value="AAT_like"/>
    <property type="match status" value="1"/>
</dbReference>
<evidence type="ECO:0000256" key="3">
    <source>
        <dbReference type="ARBA" id="ARBA00007970"/>
    </source>
</evidence>